<dbReference type="CDD" id="cd02241">
    <property type="entry name" value="cupin_OxOx"/>
    <property type="match status" value="1"/>
</dbReference>
<evidence type="ECO:0000256" key="8">
    <source>
        <dbReference type="PIRSR" id="PIRSR601929-1"/>
    </source>
</evidence>
<evidence type="ECO:0000259" key="12">
    <source>
        <dbReference type="SMART" id="SM00835"/>
    </source>
</evidence>
<keyword evidence="4 11" id="KW-0964">Secreted</keyword>
<feature type="signal peptide" evidence="11">
    <location>
        <begin position="1"/>
        <end position="21"/>
    </location>
</feature>
<dbReference type="InterPro" id="IPR006045">
    <property type="entry name" value="Cupin_1"/>
</dbReference>
<feature type="binding site" evidence="9">
    <location>
        <position position="106"/>
    </location>
    <ligand>
        <name>Mn(2+)</name>
        <dbReference type="ChEBI" id="CHEBI:29035"/>
    </ligand>
</feature>
<dbReference type="InterPro" id="IPR019780">
    <property type="entry name" value="Germin_Mn-BS"/>
</dbReference>
<evidence type="ECO:0000256" key="9">
    <source>
        <dbReference type="PIRSR" id="PIRSR601929-2"/>
    </source>
</evidence>
<dbReference type="PANTHER" id="PTHR31238">
    <property type="entry name" value="GERMIN-LIKE PROTEIN SUBFAMILY 3 MEMBER 3"/>
    <property type="match status" value="1"/>
</dbReference>
<evidence type="ECO:0000313" key="14">
    <source>
        <dbReference type="Proteomes" id="UP000298416"/>
    </source>
</evidence>
<feature type="chain" id="PRO_5036519019" description="Germin-like protein" evidence="11">
    <location>
        <begin position="22"/>
        <end position="209"/>
    </location>
</feature>
<feature type="binding site" evidence="8">
    <location>
        <position position="106"/>
    </location>
    <ligand>
        <name>oxalate</name>
        <dbReference type="ChEBI" id="CHEBI:30623"/>
    </ligand>
</feature>
<sequence>MAGVVALFSTLALNLLCLAMAFDHSPLQDFCVFDANSPGCKNPGTVTADDFFYSGLHLPANTSNPYRAGLKAARIPGMNGQGLTLARLDFLPDGLIPPHYHPRAAEILTVLEGSLEVGFVKSYPNYKHYGKVLNKGDVYVVPVGLVHYQRGVGNANTVVLSAVNSQNAGIVEVAAGIFGAKPVIDSNYLANAFRLNKGIVEQLQSKCWS</sequence>
<proteinExistence type="inferred from homology"/>
<keyword evidence="11" id="KW-0732">Signal</keyword>
<comment type="caution">
    <text evidence="13">The sequence shown here is derived from an EMBL/GenBank/DDBJ whole genome shotgun (WGS) entry which is preliminary data.</text>
</comment>
<evidence type="ECO:0000256" key="2">
    <source>
        <dbReference type="ARBA" id="ARBA00007456"/>
    </source>
</evidence>
<comment type="similarity">
    <text evidence="2 11">Belongs to the germin family.</text>
</comment>
<feature type="binding site" evidence="8">
    <location>
        <position position="101"/>
    </location>
    <ligand>
        <name>oxalate</name>
        <dbReference type="ChEBI" id="CHEBI:30623"/>
    </ligand>
</feature>
<protein>
    <recommendedName>
        <fullName evidence="11">Germin-like protein</fullName>
    </recommendedName>
</protein>
<dbReference type="GO" id="GO:0048046">
    <property type="term" value="C:apoplast"/>
    <property type="evidence" value="ECO:0007669"/>
    <property type="project" value="UniProtKB-SubCell"/>
</dbReference>
<feature type="binding site" evidence="9">
    <location>
        <position position="101"/>
    </location>
    <ligand>
        <name>Mn(2+)</name>
        <dbReference type="ChEBI" id="CHEBI:29035"/>
    </ligand>
</feature>
<evidence type="ECO:0000256" key="1">
    <source>
        <dbReference type="ARBA" id="ARBA00004271"/>
    </source>
</evidence>
<dbReference type="Gene3D" id="2.60.120.10">
    <property type="entry name" value="Jelly Rolls"/>
    <property type="match status" value="1"/>
</dbReference>
<dbReference type="SUPFAM" id="SSF51182">
    <property type="entry name" value="RmlC-like cupins"/>
    <property type="match status" value="1"/>
</dbReference>
<gene>
    <name evidence="13" type="ORF">SASPL_137246</name>
</gene>
<reference evidence="13" key="1">
    <citation type="submission" date="2018-01" db="EMBL/GenBank/DDBJ databases">
        <authorList>
            <person name="Mao J.F."/>
        </authorList>
    </citation>
    <scope>NUCLEOTIDE SEQUENCE</scope>
    <source>
        <strain evidence="13">Huo1</strain>
        <tissue evidence="13">Leaf</tissue>
    </source>
</reference>
<evidence type="ECO:0000313" key="13">
    <source>
        <dbReference type="EMBL" id="KAG6400415.1"/>
    </source>
</evidence>
<name>A0A8X8WU05_SALSN</name>
<evidence type="ECO:0000256" key="4">
    <source>
        <dbReference type="ARBA" id="ARBA00022525"/>
    </source>
</evidence>
<feature type="domain" description="Cupin type-1" evidence="12">
    <location>
        <begin position="68"/>
        <end position="201"/>
    </location>
</feature>
<keyword evidence="14" id="KW-1185">Reference proteome</keyword>
<dbReference type="InterPro" id="IPR001929">
    <property type="entry name" value="Germin"/>
</dbReference>
<dbReference type="PROSITE" id="PS00725">
    <property type="entry name" value="GERMIN"/>
    <property type="match status" value="1"/>
</dbReference>
<evidence type="ECO:0000256" key="3">
    <source>
        <dbReference type="ARBA" id="ARBA00022523"/>
    </source>
</evidence>
<keyword evidence="5 8" id="KW-0479">Metal-binding</keyword>
<dbReference type="GO" id="GO:0030145">
    <property type="term" value="F:manganese ion binding"/>
    <property type="evidence" value="ECO:0007669"/>
    <property type="project" value="UniProtKB-UniRule"/>
</dbReference>
<feature type="disulfide bond" evidence="10">
    <location>
        <begin position="31"/>
        <end position="40"/>
    </location>
</feature>
<organism evidence="13">
    <name type="scientific">Salvia splendens</name>
    <name type="common">Scarlet sage</name>
    <dbReference type="NCBI Taxonomy" id="180675"/>
    <lineage>
        <taxon>Eukaryota</taxon>
        <taxon>Viridiplantae</taxon>
        <taxon>Streptophyta</taxon>
        <taxon>Embryophyta</taxon>
        <taxon>Tracheophyta</taxon>
        <taxon>Spermatophyta</taxon>
        <taxon>Magnoliopsida</taxon>
        <taxon>eudicotyledons</taxon>
        <taxon>Gunneridae</taxon>
        <taxon>Pentapetalae</taxon>
        <taxon>asterids</taxon>
        <taxon>lamiids</taxon>
        <taxon>Lamiales</taxon>
        <taxon>Lamiaceae</taxon>
        <taxon>Nepetoideae</taxon>
        <taxon>Mentheae</taxon>
        <taxon>Salviinae</taxon>
        <taxon>Salvia</taxon>
        <taxon>Salvia subgen. Calosphace</taxon>
        <taxon>core Calosphace</taxon>
    </lineage>
</organism>
<reference evidence="13" key="2">
    <citation type="submission" date="2020-08" db="EMBL/GenBank/DDBJ databases">
        <title>Plant Genome Project.</title>
        <authorList>
            <person name="Zhang R.-G."/>
        </authorList>
    </citation>
    <scope>NUCLEOTIDE SEQUENCE</scope>
    <source>
        <strain evidence="13">Huo1</strain>
        <tissue evidence="13">Leaf</tissue>
    </source>
</reference>
<dbReference type="InterPro" id="IPR014710">
    <property type="entry name" value="RmlC-like_jellyroll"/>
</dbReference>
<dbReference type="SMART" id="SM00835">
    <property type="entry name" value="Cupin_1"/>
    <property type="match status" value="1"/>
</dbReference>
<feature type="binding site" evidence="9">
    <location>
        <position position="147"/>
    </location>
    <ligand>
        <name>Mn(2+)</name>
        <dbReference type="ChEBI" id="CHEBI:29035"/>
    </ligand>
</feature>
<evidence type="ECO:0000256" key="6">
    <source>
        <dbReference type="ARBA" id="ARBA00023157"/>
    </source>
</evidence>
<evidence type="ECO:0000256" key="10">
    <source>
        <dbReference type="PIRSR" id="PIRSR601929-3"/>
    </source>
</evidence>
<dbReference type="OrthoDB" id="1921208at2759"/>
<dbReference type="AlphaFoldDB" id="A0A8X8WU05"/>
<comment type="subcellular location">
    <subcellularLocation>
        <location evidence="1 11">Secreted</location>
        <location evidence="1 11">Extracellular space</location>
        <location evidence="1 11">Apoplast</location>
    </subcellularLocation>
</comment>
<dbReference type="PRINTS" id="PR00325">
    <property type="entry name" value="GERMIN"/>
</dbReference>
<keyword evidence="7 8" id="KW-0464">Manganese</keyword>
<evidence type="ECO:0000256" key="7">
    <source>
        <dbReference type="ARBA" id="ARBA00023211"/>
    </source>
</evidence>
<accession>A0A8X8WU05</accession>
<dbReference type="Pfam" id="PF00190">
    <property type="entry name" value="Cupin_1"/>
    <property type="match status" value="1"/>
</dbReference>
<keyword evidence="3 11" id="KW-0052">Apoplast</keyword>
<dbReference type="Proteomes" id="UP000298416">
    <property type="component" value="Unassembled WGS sequence"/>
</dbReference>
<dbReference type="InterPro" id="IPR011051">
    <property type="entry name" value="RmlC_Cupin_sf"/>
</dbReference>
<feature type="binding site" evidence="9">
    <location>
        <position position="99"/>
    </location>
    <ligand>
        <name>Mn(2+)</name>
        <dbReference type="ChEBI" id="CHEBI:29035"/>
    </ligand>
</feature>
<dbReference type="EMBL" id="PNBA02000014">
    <property type="protein sequence ID" value="KAG6400415.1"/>
    <property type="molecule type" value="Genomic_DNA"/>
</dbReference>
<evidence type="ECO:0000256" key="5">
    <source>
        <dbReference type="ARBA" id="ARBA00022723"/>
    </source>
</evidence>
<keyword evidence="6 10" id="KW-1015">Disulfide bond</keyword>
<evidence type="ECO:0000256" key="11">
    <source>
        <dbReference type="RuleBase" id="RU366015"/>
    </source>
</evidence>